<protein>
    <submittedName>
        <fullName evidence="3">Uncharacterized protein</fullName>
    </submittedName>
</protein>
<feature type="region of interest" description="Disordered" evidence="2">
    <location>
        <begin position="1246"/>
        <end position="1283"/>
    </location>
</feature>
<feature type="coiled-coil region" evidence="1">
    <location>
        <begin position="1331"/>
        <end position="1358"/>
    </location>
</feature>
<feature type="compositionally biased region" description="Low complexity" evidence="2">
    <location>
        <begin position="339"/>
        <end position="354"/>
    </location>
</feature>
<comment type="caution">
    <text evidence="3">The sequence shown here is derived from an EMBL/GenBank/DDBJ whole genome shotgun (WGS) entry which is preliminary data.</text>
</comment>
<feature type="compositionally biased region" description="Basic and acidic residues" evidence="2">
    <location>
        <begin position="1"/>
        <end position="14"/>
    </location>
</feature>
<feature type="compositionally biased region" description="Polar residues" evidence="2">
    <location>
        <begin position="1120"/>
        <end position="1130"/>
    </location>
</feature>
<feature type="compositionally biased region" description="Basic and acidic residues" evidence="2">
    <location>
        <begin position="604"/>
        <end position="616"/>
    </location>
</feature>
<organism evidence="3 4">
    <name type="scientific">Rehmannia glutinosa</name>
    <name type="common">Chinese foxglove</name>
    <dbReference type="NCBI Taxonomy" id="99300"/>
    <lineage>
        <taxon>Eukaryota</taxon>
        <taxon>Viridiplantae</taxon>
        <taxon>Streptophyta</taxon>
        <taxon>Embryophyta</taxon>
        <taxon>Tracheophyta</taxon>
        <taxon>Spermatophyta</taxon>
        <taxon>Magnoliopsida</taxon>
        <taxon>eudicotyledons</taxon>
        <taxon>Gunneridae</taxon>
        <taxon>Pentapetalae</taxon>
        <taxon>asterids</taxon>
        <taxon>lamiids</taxon>
        <taxon>Lamiales</taxon>
        <taxon>Orobanchaceae</taxon>
        <taxon>Rehmannieae</taxon>
        <taxon>Rehmannia</taxon>
    </lineage>
</organism>
<feature type="compositionally biased region" description="Basic and acidic residues" evidence="2">
    <location>
        <begin position="170"/>
        <end position="179"/>
    </location>
</feature>
<feature type="compositionally biased region" description="Polar residues" evidence="2">
    <location>
        <begin position="432"/>
        <end position="459"/>
    </location>
</feature>
<feature type="compositionally biased region" description="Basic and acidic residues" evidence="2">
    <location>
        <begin position="663"/>
        <end position="723"/>
    </location>
</feature>
<feature type="compositionally biased region" description="Polar residues" evidence="2">
    <location>
        <begin position="53"/>
        <end position="62"/>
    </location>
</feature>
<feature type="compositionally biased region" description="Low complexity" evidence="2">
    <location>
        <begin position="1033"/>
        <end position="1070"/>
    </location>
</feature>
<feature type="compositionally biased region" description="Basic and acidic residues" evidence="2">
    <location>
        <begin position="414"/>
        <end position="423"/>
    </location>
</feature>
<evidence type="ECO:0000256" key="1">
    <source>
        <dbReference type="SAM" id="Coils"/>
    </source>
</evidence>
<dbReference type="PANTHER" id="PTHR34798:SF2">
    <property type="entry name" value="PROTEIN TIME FOR COFFEE"/>
    <property type="match status" value="1"/>
</dbReference>
<keyword evidence="4" id="KW-1185">Reference proteome</keyword>
<feature type="region of interest" description="Disordered" evidence="2">
    <location>
        <begin position="287"/>
        <end position="585"/>
    </location>
</feature>
<evidence type="ECO:0000313" key="3">
    <source>
        <dbReference type="EMBL" id="KAK6130256.1"/>
    </source>
</evidence>
<dbReference type="PANTHER" id="PTHR34798">
    <property type="entry name" value="PROTEIN TIME FOR COFFEE"/>
    <property type="match status" value="1"/>
</dbReference>
<feature type="region of interest" description="Disordered" evidence="2">
    <location>
        <begin position="222"/>
        <end position="272"/>
    </location>
</feature>
<feature type="compositionally biased region" description="Low complexity" evidence="2">
    <location>
        <begin position="231"/>
        <end position="253"/>
    </location>
</feature>
<reference evidence="3 4" key="1">
    <citation type="journal article" date="2021" name="Comput. Struct. Biotechnol. J.">
        <title>De novo genome assembly of the potent medicinal plant Rehmannia glutinosa using nanopore technology.</title>
        <authorList>
            <person name="Ma L."/>
            <person name="Dong C."/>
            <person name="Song C."/>
            <person name="Wang X."/>
            <person name="Zheng X."/>
            <person name="Niu Y."/>
            <person name="Chen S."/>
            <person name="Feng W."/>
        </authorList>
    </citation>
    <scope>NUCLEOTIDE SEQUENCE [LARGE SCALE GENOMIC DNA]</scope>
    <source>
        <strain evidence="3">DH-2019</strain>
    </source>
</reference>
<feature type="region of interest" description="Disordered" evidence="2">
    <location>
        <begin position="1162"/>
        <end position="1185"/>
    </location>
</feature>
<feature type="region of interest" description="Disordered" evidence="2">
    <location>
        <begin position="602"/>
        <end position="632"/>
    </location>
</feature>
<feature type="compositionally biased region" description="Acidic residues" evidence="2">
    <location>
        <begin position="180"/>
        <end position="200"/>
    </location>
</feature>
<proteinExistence type="predicted"/>
<feature type="compositionally biased region" description="Polar residues" evidence="2">
    <location>
        <begin position="869"/>
        <end position="879"/>
    </location>
</feature>
<dbReference type="InterPro" id="IPR039317">
    <property type="entry name" value="TIC"/>
</dbReference>
<sequence length="1741" mass="185053">MVGGEEAKKGDGRGPGRGRGRTGREGGRVSSGHGRGSGAPPVRAHKTGGPGTSFGQQAGNSQGLTGATEATCLAGVSATQLQQLLDFLHLAKTKDRLHDFFIWVKLRILITKGWNKSVMDRNREARRASIVGSNGFNRRRHRTNSLRDSPDEDGGLELQESVRSKRRRAERLTSNREDIGADETSEESVNDDEDDEDDENTTGVRMLTPTVGSISNHHHHVHLSNHHHSHSSSFSQQQQHNTNSTSNIVSSNHHLQHRKSFPPSSSSASKVLRAPPVWKSDEMISVSVPRKARTASTKRSHDWISSSSNNNSGGGGGVSGGDQNLGQPSNSPARQSAVPTSTPLPAAPMSPSSSNVSIRKKLVSKHSVNNTGPKLKPPKASSKPSSSNPEELEIEIAEVLYGLMTQSQGPSSSSKKEDSREVNRLNSDAKPLNSSPISNPAATNNPISVPNSSPFQLSVTPKRKRPRQVPENSSYGARSSPVPAKPETDQTPKSEIPSPNLEKISGSATAENGLEKVGNSVNSQGQPAEPPQPTVPESAKLEPVAEEVRETRDLVAKEDLSSSKEKESPAVRVEDSNNRDSPSTATASLAAGATMIKANLMMGSEKENQKEEKFEIDLMAPPPQVRSSPERETKIDLRISAVDQKPVLSIVDADLKPPVVVSKDSEDDKGKSGSGKDHSSNVAAEEKKCKVTEKEDESHKSIENKSRNIDLRLDLEKPERDDVNATGNKSQKQQQPLKATREEQPVTEKSGHSASSVPLPMSMASWPGGLPPMGYMAPLQGVVSMDGGGVTPAHIQPLFSQPRPKRCATHCHIARNIHCLQQFMKMNPFWPPPAGSASLFGSKPCNNNVMPTADLHGNIAVRGVNNAQDKGQSVASIPNNGAKEKGSQTATTSDSAQRKQQILIQQTLPPVPPSNLLGPAFIFPLNQQQPAMAAARPSVAKSPTTTSSSNTTTSAATNAASAAAGAAATAMSFNYPNMGANETQYLAILQNNGYPFPIPTVGAPPNYRGAPAQAMPLFNGSFYSSQIIHQQLQHAQQSSTQSQQLMQAHQNASASSGSSSSQKHLQSHQQRPQSSGGSGNASLQNFASQKAQPSQQSHNQYMNHPSRPRHPEGEAGGEDSPSTTDNRGTRASMNIYGQNFAMPMHPQNFALMTAPSALASANSNQIEKKAAHQPQQQQGLKTGVDSLPPHSFAMSFGPINGTAAGPGIDTSSIAQNHAMFQNSPEATRHNIQVMAAAAQVVAQKKNYRTSEDGKSGGGVESSATEDERKSSAGKTLGGGGVGQSIAFSRSDLADSVIESSARSLNAATGSGRTSRPMTTNPVGPGAISVTNAHVQAQLQQQQMLQQQLKQQQQQQQHQMAVNRSKVPVTSNGSIYSEHLNSSAKFQNALSGFPQNLVQSNSTSPAQSPQWKSSTRTPTSQAPSSLGSSPATAHKNLPQQHSRTQPPMHAQISFGGNQKQSVANSQGQAPPSNNQVGSPTTSSISKGNSGSPRTTSSASTNNKMGQASSFSAQPPKNSPSMLPSQKSPSILGNPHIASSSSTSGAKTQMQQQSQPKTMQQAQLFFSNPYTQSQPPHSTSTTSSTTAGYYMTQRRPDQHQRAPGAPVTSSSGVLSLGTHTNDPATAIAAATCNVKGGILSSQGMLQGSPFASQSTGPLLPAGFSYVHPVPAGVQVKPVEQKQPAGKVLDSWLDVVMMMMLLSFVLLDIGLQESEPMVLYYYWSKCCGDVPFCLYGCDWNVMVE</sequence>
<feature type="compositionally biased region" description="Polar residues" evidence="2">
    <location>
        <begin position="1304"/>
        <end position="1321"/>
    </location>
</feature>
<feature type="compositionally biased region" description="Polar residues" evidence="2">
    <location>
        <begin position="1395"/>
        <end position="1444"/>
    </location>
</feature>
<feature type="region of interest" description="Disordered" evidence="2">
    <location>
        <begin position="132"/>
        <end position="204"/>
    </location>
</feature>
<feature type="compositionally biased region" description="Polar residues" evidence="2">
    <location>
        <begin position="404"/>
        <end position="413"/>
    </location>
</feature>
<feature type="region of interest" description="Disordered" evidence="2">
    <location>
        <begin position="1"/>
        <end position="62"/>
    </location>
</feature>
<gene>
    <name evidence="3" type="ORF">DH2020_035997</name>
</gene>
<feature type="compositionally biased region" description="Polar residues" evidence="2">
    <location>
        <begin position="1071"/>
        <end position="1103"/>
    </location>
</feature>
<feature type="compositionally biased region" description="Basic and acidic residues" evidence="2">
    <location>
        <begin position="546"/>
        <end position="578"/>
    </location>
</feature>
<feature type="region of interest" description="Disordered" evidence="2">
    <location>
        <begin position="1033"/>
        <end position="1130"/>
    </location>
</feature>
<feature type="compositionally biased region" description="Polar residues" evidence="2">
    <location>
        <begin position="725"/>
        <end position="737"/>
    </location>
</feature>
<feature type="compositionally biased region" description="Polar residues" evidence="2">
    <location>
        <begin position="887"/>
        <end position="900"/>
    </location>
</feature>
<keyword evidence="1" id="KW-0175">Coiled coil</keyword>
<feature type="compositionally biased region" description="Low complexity" evidence="2">
    <location>
        <begin position="944"/>
        <end position="953"/>
    </location>
</feature>
<feature type="region of interest" description="Disordered" evidence="2">
    <location>
        <begin position="1395"/>
        <end position="1558"/>
    </location>
</feature>
<feature type="compositionally biased region" description="Polar residues" evidence="2">
    <location>
        <begin position="1453"/>
        <end position="1543"/>
    </location>
</feature>
<feature type="compositionally biased region" description="Low complexity" evidence="2">
    <location>
        <begin position="1544"/>
        <end position="1558"/>
    </location>
</feature>
<evidence type="ECO:0000256" key="2">
    <source>
        <dbReference type="SAM" id="MobiDB-lite"/>
    </source>
</evidence>
<evidence type="ECO:0000313" key="4">
    <source>
        <dbReference type="Proteomes" id="UP001318860"/>
    </source>
</evidence>
<feature type="region of interest" description="Disordered" evidence="2">
    <location>
        <begin position="933"/>
        <end position="953"/>
    </location>
</feature>
<feature type="compositionally biased region" description="Polar residues" evidence="2">
    <location>
        <begin position="322"/>
        <end position="338"/>
    </location>
</feature>
<dbReference type="EMBL" id="JABTTQ020001591">
    <property type="protein sequence ID" value="KAK6130256.1"/>
    <property type="molecule type" value="Genomic_DNA"/>
</dbReference>
<feature type="region of interest" description="Disordered" evidence="2">
    <location>
        <begin position="869"/>
        <end position="900"/>
    </location>
</feature>
<feature type="compositionally biased region" description="Basic and acidic residues" evidence="2">
    <location>
        <begin position="739"/>
        <end position="751"/>
    </location>
</feature>
<feature type="region of interest" description="Disordered" evidence="2">
    <location>
        <begin position="1304"/>
        <end position="1326"/>
    </location>
</feature>
<accession>A0ABR0V826</accession>
<name>A0ABR0V826_REHGL</name>
<feature type="compositionally biased region" description="Low complexity" evidence="2">
    <location>
        <begin position="378"/>
        <end position="389"/>
    </location>
</feature>
<dbReference type="Proteomes" id="UP001318860">
    <property type="component" value="Unassembled WGS sequence"/>
</dbReference>
<feature type="region of interest" description="Disordered" evidence="2">
    <location>
        <begin position="651"/>
        <end position="759"/>
    </location>
</feature>